<organism evidence="1 2">
    <name type="scientific">Phytophthora aleatoria</name>
    <dbReference type="NCBI Taxonomy" id="2496075"/>
    <lineage>
        <taxon>Eukaryota</taxon>
        <taxon>Sar</taxon>
        <taxon>Stramenopiles</taxon>
        <taxon>Oomycota</taxon>
        <taxon>Peronosporomycetes</taxon>
        <taxon>Peronosporales</taxon>
        <taxon>Peronosporaceae</taxon>
        <taxon>Phytophthora</taxon>
    </lineage>
</organism>
<gene>
    <name evidence="1" type="ORF">JG688_00016944</name>
</gene>
<evidence type="ECO:0000313" key="2">
    <source>
        <dbReference type="Proteomes" id="UP000709295"/>
    </source>
</evidence>
<evidence type="ECO:0000313" key="1">
    <source>
        <dbReference type="EMBL" id="KAG6944715.1"/>
    </source>
</evidence>
<accession>A0A8J5ITB6</accession>
<comment type="caution">
    <text evidence="1">The sequence shown here is derived from an EMBL/GenBank/DDBJ whole genome shotgun (WGS) entry which is preliminary data.</text>
</comment>
<protein>
    <submittedName>
        <fullName evidence="1">Uncharacterized protein</fullName>
    </submittedName>
</protein>
<name>A0A8J5ITB6_9STRA</name>
<dbReference type="Proteomes" id="UP000709295">
    <property type="component" value="Unassembled WGS sequence"/>
</dbReference>
<sequence length="87" mass="10307">MLHPTSSALCQSRVRGFPTRKLGEPTKPCWSLRNWECTLLVWKSRDAEHWLAGQHLHLKVRLPFLSKIRSMHSLGLFTVRLWPYLLW</sequence>
<reference evidence="1" key="1">
    <citation type="submission" date="2021-01" db="EMBL/GenBank/DDBJ databases">
        <title>Phytophthora aleatoria, a newly-described species from Pinus radiata is distinct from Phytophthora cactorum isolates based on comparative genomics.</title>
        <authorList>
            <person name="Mcdougal R."/>
            <person name="Panda P."/>
            <person name="Williams N."/>
            <person name="Studholme D.J."/>
        </authorList>
    </citation>
    <scope>NUCLEOTIDE SEQUENCE</scope>
    <source>
        <strain evidence="1">NZFS 4037</strain>
    </source>
</reference>
<dbReference type="EMBL" id="JAENGY010002294">
    <property type="protein sequence ID" value="KAG6944715.1"/>
    <property type="molecule type" value="Genomic_DNA"/>
</dbReference>
<dbReference type="AlphaFoldDB" id="A0A8J5ITB6"/>
<proteinExistence type="predicted"/>
<keyword evidence="2" id="KW-1185">Reference proteome</keyword>